<feature type="domain" description="Saccharopine dehydrogenase NADP binding" evidence="1">
    <location>
        <begin position="5"/>
        <end position="123"/>
    </location>
</feature>
<gene>
    <name evidence="3" type="ORF">BVG16_21920</name>
</gene>
<organism evidence="3 4">
    <name type="scientific">Paenibacillus selenitireducens</name>
    <dbReference type="NCBI Taxonomy" id="1324314"/>
    <lineage>
        <taxon>Bacteria</taxon>
        <taxon>Bacillati</taxon>
        <taxon>Bacillota</taxon>
        <taxon>Bacilli</taxon>
        <taxon>Bacillales</taxon>
        <taxon>Paenibacillaceae</taxon>
        <taxon>Paenibacillus</taxon>
    </lineage>
</organism>
<dbReference type="EMBL" id="MSZX01000009">
    <property type="protein sequence ID" value="OPA75258.1"/>
    <property type="molecule type" value="Genomic_DNA"/>
</dbReference>
<dbReference type="AlphaFoldDB" id="A0A1T2X5V0"/>
<dbReference type="RefSeq" id="WP_078501331.1">
    <property type="nucleotide sequence ID" value="NZ_MSZX01000009.1"/>
</dbReference>
<evidence type="ECO:0000313" key="3">
    <source>
        <dbReference type="EMBL" id="OPA75258.1"/>
    </source>
</evidence>
<dbReference type="InterPro" id="IPR032095">
    <property type="entry name" value="Sacchrp_dh-like_C"/>
</dbReference>
<dbReference type="InterPro" id="IPR036291">
    <property type="entry name" value="NAD(P)-bd_dom_sf"/>
</dbReference>
<dbReference type="PANTHER" id="PTHR43796">
    <property type="entry name" value="CARBOXYNORSPERMIDINE SYNTHASE"/>
    <property type="match status" value="1"/>
</dbReference>
<dbReference type="PANTHER" id="PTHR43796:SF2">
    <property type="entry name" value="CARBOXYNORSPERMIDINE SYNTHASE"/>
    <property type="match status" value="1"/>
</dbReference>
<reference evidence="3 4" key="1">
    <citation type="submission" date="2017-01" db="EMBL/GenBank/DDBJ databases">
        <title>Genome analysis of Paenibacillus selenitrireducens ES3-24.</title>
        <authorList>
            <person name="Xu D."/>
            <person name="Yao R."/>
            <person name="Zheng S."/>
        </authorList>
    </citation>
    <scope>NUCLEOTIDE SEQUENCE [LARGE SCALE GENOMIC DNA]</scope>
    <source>
        <strain evidence="3 4">ES3-24</strain>
    </source>
</reference>
<dbReference type="Proteomes" id="UP000190188">
    <property type="component" value="Unassembled WGS sequence"/>
</dbReference>
<evidence type="ECO:0000259" key="2">
    <source>
        <dbReference type="Pfam" id="PF16653"/>
    </source>
</evidence>
<dbReference type="Gene3D" id="3.30.360.10">
    <property type="entry name" value="Dihydrodipicolinate Reductase, domain 2"/>
    <property type="match status" value="1"/>
</dbReference>
<keyword evidence="4" id="KW-1185">Reference proteome</keyword>
<dbReference type="Pfam" id="PF03435">
    <property type="entry name" value="Sacchrp_dh_NADP"/>
    <property type="match status" value="1"/>
</dbReference>
<feature type="domain" description="Saccharopine dehydrogenase-like C-terminal" evidence="2">
    <location>
        <begin position="127"/>
        <end position="341"/>
    </location>
</feature>
<evidence type="ECO:0000259" key="1">
    <source>
        <dbReference type="Pfam" id="PF03435"/>
    </source>
</evidence>
<protein>
    <submittedName>
        <fullName evidence="3">Saccharopine dehydrogenase</fullName>
    </submittedName>
</protein>
<dbReference type="STRING" id="1324314.BVG16_21920"/>
<accession>A0A1T2X5V0</accession>
<dbReference type="InterPro" id="IPR005097">
    <property type="entry name" value="Sacchrp_dh_NADP-bd"/>
</dbReference>
<name>A0A1T2X5V0_9BACL</name>
<dbReference type="Pfam" id="PF16653">
    <property type="entry name" value="Sacchrp_dh_C"/>
    <property type="match status" value="1"/>
</dbReference>
<dbReference type="Gene3D" id="3.40.50.720">
    <property type="entry name" value="NAD(P)-binding Rossmann-like Domain"/>
    <property type="match status" value="1"/>
</dbReference>
<evidence type="ECO:0000313" key="4">
    <source>
        <dbReference type="Proteomes" id="UP000190188"/>
    </source>
</evidence>
<comment type="caution">
    <text evidence="3">The sequence shown here is derived from an EMBL/GenBank/DDBJ whole genome shotgun (WGS) entry which is preliminary data.</text>
</comment>
<dbReference type="OrthoDB" id="1910498at2"/>
<proteinExistence type="predicted"/>
<sequence>MRDRIMVIGGYGHVGQTLCKELGKRYPGKVYAAGRNLDKAEQFCRTTGGDILPFQIDISNAMDKEILHHVKLVVMCMDQKNTFFVRSCLAQGIHYIDVSADYSFLSQVEDLHSIASEHHATAVLSVGLAPGITNLLALEASKAMDKVHRLDISIMLGTGDSHGQAAIEWTVDNIGKPMEVMEKGQRVRVPSFTNGRSIDFGEPMGQMRAYRFNFSDQHVLPRTLGIPTVTTRLCFDSGLVTRSLALFQRLGLTKLLNNNGMRKLAVQLFGQLKLGTDQYALKVDAWGRKSHKKVRSELFLHGNNEARITALTAAAVANIVYEKSLRQGVFHIEQLLDWQTVRDSVELSVQYKSIMMEE</sequence>
<dbReference type="SUPFAM" id="SSF51735">
    <property type="entry name" value="NAD(P)-binding Rossmann-fold domains"/>
    <property type="match status" value="1"/>
</dbReference>